<dbReference type="Pfam" id="PF24883">
    <property type="entry name" value="NPHP3_N"/>
    <property type="match status" value="1"/>
</dbReference>
<dbReference type="PROSITE" id="PS50837">
    <property type="entry name" value="NACHT"/>
    <property type="match status" value="1"/>
</dbReference>
<dbReference type="InterPro" id="IPR003593">
    <property type="entry name" value="AAA+_ATPase"/>
</dbReference>
<keyword evidence="5" id="KW-1185">Reference proteome</keyword>
<evidence type="ECO:0000313" key="4">
    <source>
        <dbReference type="EMBL" id="KAJ7323612.1"/>
    </source>
</evidence>
<accession>A0AAD7EIF9</accession>
<evidence type="ECO:0000259" key="3">
    <source>
        <dbReference type="PROSITE" id="PS50837"/>
    </source>
</evidence>
<dbReference type="EMBL" id="JARIHO010000046">
    <property type="protein sequence ID" value="KAJ7323612.1"/>
    <property type="molecule type" value="Genomic_DNA"/>
</dbReference>
<evidence type="ECO:0000256" key="1">
    <source>
        <dbReference type="ARBA" id="ARBA00022737"/>
    </source>
</evidence>
<feature type="compositionally biased region" description="Polar residues" evidence="2">
    <location>
        <begin position="198"/>
        <end position="213"/>
    </location>
</feature>
<feature type="domain" description="NACHT" evidence="3">
    <location>
        <begin position="291"/>
        <end position="438"/>
    </location>
</feature>
<evidence type="ECO:0000313" key="5">
    <source>
        <dbReference type="Proteomes" id="UP001218218"/>
    </source>
</evidence>
<dbReference type="AlphaFoldDB" id="A0AAD7EIF9"/>
<feature type="region of interest" description="Disordered" evidence="2">
    <location>
        <begin position="97"/>
        <end position="219"/>
    </location>
</feature>
<organism evidence="4 5">
    <name type="scientific">Mycena albidolilacea</name>
    <dbReference type="NCBI Taxonomy" id="1033008"/>
    <lineage>
        <taxon>Eukaryota</taxon>
        <taxon>Fungi</taxon>
        <taxon>Dikarya</taxon>
        <taxon>Basidiomycota</taxon>
        <taxon>Agaricomycotina</taxon>
        <taxon>Agaricomycetes</taxon>
        <taxon>Agaricomycetidae</taxon>
        <taxon>Agaricales</taxon>
        <taxon>Marasmiineae</taxon>
        <taxon>Mycenaceae</taxon>
        <taxon>Mycena</taxon>
    </lineage>
</organism>
<dbReference type="InterPro" id="IPR007111">
    <property type="entry name" value="NACHT_NTPase"/>
</dbReference>
<dbReference type="PANTHER" id="PTHR10039">
    <property type="entry name" value="AMELOGENIN"/>
    <property type="match status" value="1"/>
</dbReference>
<evidence type="ECO:0000256" key="2">
    <source>
        <dbReference type="SAM" id="MobiDB-lite"/>
    </source>
</evidence>
<reference evidence="4" key="1">
    <citation type="submission" date="2023-03" db="EMBL/GenBank/DDBJ databases">
        <title>Massive genome expansion in bonnet fungi (Mycena s.s.) driven by repeated elements and novel gene families across ecological guilds.</title>
        <authorList>
            <consortium name="Lawrence Berkeley National Laboratory"/>
            <person name="Harder C.B."/>
            <person name="Miyauchi S."/>
            <person name="Viragh M."/>
            <person name="Kuo A."/>
            <person name="Thoen E."/>
            <person name="Andreopoulos B."/>
            <person name="Lu D."/>
            <person name="Skrede I."/>
            <person name="Drula E."/>
            <person name="Henrissat B."/>
            <person name="Morin E."/>
            <person name="Kohler A."/>
            <person name="Barry K."/>
            <person name="LaButti K."/>
            <person name="Morin E."/>
            <person name="Salamov A."/>
            <person name="Lipzen A."/>
            <person name="Mereny Z."/>
            <person name="Hegedus B."/>
            <person name="Baldrian P."/>
            <person name="Stursova M."/>
            <person name="Weitz H."/>
            <person name="Taylor A."/>
            <person name="Grigoriev I.V."/>
            <person name="Nagy L.G."/>
            <person name="Martin F."/>
            <person name="Kauserud H."/>
        </authorList>
    </citation>
    <scope>NUCLEOTIDE SEQUENCE</scope>
    <source>
        <strain evidence="4">CBHHK002</strain>
    </source>
</reference>
<proteinExistence type="predicted"/>
<dbReference type="SUPFAM" id="SSF52540">
    <property type="entry name" value="P-loop containing nucleoside triphosphate hydrolases"/>
    <property type="match status" value="1"/>
</dbReference>
<comment type="caution">
    <text evidence="4">The sequence shown here is derived from an EMBL/GenBank/DDBJ whole genome shotgun (WGS) entry which is preliminary data.</text>
</comment>
<protein>
    <recommendedName>
        <fullName evidence="3">NACHT domain-containing protein</fullName>
    </recommendedName>
</protein>
<keyword evidence="1" id="KW-0677">Repeat</keyword>
<dbReference type="InterPro" id="IPR027417">
    <property type="entry name" value="P-loop_NTPase"/>
</dbReference>
<dbReference type="Gene3D" id="3.40.50.300">
    <property type="entry name" value="P-loop containing nucleotide triphosphate hydrolases"/>
    <property type="match status" value="1"/>
</dbReference>
<name>A0AAD7EIF9_9AGAR</name>
<dbReference type="SMART" id="SM00382">
    <property type="entry name" value="AAA"/>
    <property type="match status" value="1"/>
</dbReference>
<feature type="compositionally biased region" description="Basic and acidic residues" evidence="2">
    <location>
        <begin position="150"/>
        <end position="161"/>
    </location>
</feature>
<dbReference type="InterPro" id="IPR056884">
    <property type="entry name" value="NPHP3-like_N"/>
</dbReference>
<dbReference type="Proteomes" id="UP001218218">
    <property type="component" value="Unassembled WGS sequence"/>
</dbReference>
<gene>
    <name evidence="4" type="ORF">DFH08DRAFT_887484</name>
</gene>
<sequence length="568" mass="63371">MSRTPDGTCRPNGDVSHPTVSCCSPVLPIEGPKLMFRNGTDFQIHGGNFYDVSGDANLHTHQHLTIQDCTLREIVSQASLPSPVTLTIVDGSGEEYRRESSGVLRNTRHTAGRAPYDMASRRYISTSRHPYGHEDRPVPLASNSNAPRRPSSDPRSERVAESDDVMTLRATRLPGHTDFSNPPSPDHPSAHPSGRMLSRSTPAGRISNTSLGRDSSGARSLEGGTFITARIVNHIQRHGETGINILYRAAALEALYDSAESFPQPKCHPDTRTEILDDLYNWAIGGDPAPSICWLYGPAGAGKSAIMQTLCRRLQAGGHLGGSFFFKRGHTTRGNARVLFVTLAYQLARQNSSLKGAVSENAQDDPSVTGRSMEIQFQKLIVQPRQTPLNSPCESPILLIDGLDECEGENVQQEVLRIVSDAVRENIRMFRILITSRPEPHIREIFERSSVKPLFRGLNITPSFNDVKKYLRDEFCRIHREHRETMEAIPTPWPPWNVLNGLVEKSSGYFIYAATVIKFVDDRDFRPTERLSMVIDWQNIPTDSDRPFEALDQLYTQILRVHWGCQTA</sequence>